<organism evidence="3 4">
    <name type="scientific">Leptotrombidium deliense</name>
    <dbReference type="NCBI Taxonomy" id="299467"/>
    <lineage>
        <taxon>Eukaryota</taxon>
        <taxon>Metazoa</taxon>
        <taxon>Ecdysozoa</taxon>
        <taxon>Arthropoda</taxon>
        <taxon>Chelicerata</taxon>
        <taxon>Arachnida</taxon>
        <taxon>Acari</taxon>
        <taxon>Acariformes</taxon>
        <taxon>Trombidiformes</taxon>
        <taxon>Prostigmata</taxon>
        <taxon>Anystina</taxon>
        <taxon>Parasitengona</taxon>
        <taxon>Trombiculoidea</taxon>
        <taxon>Trombiculidae</taxon>
        <taxon>Leptotrombidium</taxon>
    </lineage>
</organism>
<evidence type="ECO:0000313" key="4">
    <source>
        <dbReference type="Proteomes" id="UP000288716"/>
    </source>
</evidence>
<dbReference type="EMBL" id="NCKV01004748">
    <property type="protein sequence ID" value="RWS24539.1"/>
    <property type="molecule type" value="Genomic_DNA"/>
</dbReference>
<proteinExistence type="predicted"/>
<dbReference type="PANTHER" id="PTHR16130">
    <property type="entry name" value="LYSOSOMAL COBALAMIN TRANSPORTER-RELATED"/>
    <property type="match status" value="1"/>
</dbReference>
<dbReference type="PANTHER" id="PTHR16130:SF2">
    <property type="entry name" value="LYSOSOMAL COBALAMIN TRANSPORT ESCORT PROTEIN LMBD1"/>
    <property type="match status" value="1"/>
</dbReference>
<sequence>VNLVFYTGFGIFSFPIGLIRGTKSAKKEFEEIQDKHLVNQTRINTLRDKERMGSRLSSREQRQLNKLEEDKRQIIREEQLVDEHRKTLRYKCRMILRPAEITFGIIVGVLSLTVWISLLLTNVDKAMHSYGMKAGYFLPKRVLPNPIDIVLTFFQKVFPLDYVFVLIITWFLLLSTISGIRNLGLYKLRVKKTRPQGLLLTCALLMLTVLAFNVFFYSLSPQYATYGSEHYVNLTAAASAGEDHSNVTLKKHTLPCPNEELADDCVMTRNAMLLTRYFYKAWFFGAFYYWSTWAFLGVSAISLLYLVIRKSRSVTYGLIDDDDLEESGDHPTRM</sequence>
<keyword evidence="2" id="KW-0812">Transmembrane</keyword>
<feature type="transmembrane region" description="Helical" evidence="2">
    <location>
        <begin position="162"/>
        <end position="186"/>
    </location>
</feature>
<feature type="transmembrane region" description="Helical" evidence="2">
    <location>
        <begin position="198"/>
        <end position="219"/>
    </location>
</feature>
<dbReference type="Proteomes" id="UP000288716">
    <property type="component" value="Unassembled WGS sequence"/>
</dbReference>
<dbReference type="VEuPathDB" id="VectorBase:LDEU007501"/>
<keyword evidence="2" id="KW-0472">Membrane</keyword>
<dbReference type="OrthoDB" id="73273at2759"/>
<keyword evidence="2" id="KW-1133">Transmembrane helix</keyword>
<keyword evidence="4" id="KW-1185">Reference proteome</keyword>
<accession>A0A443SAG3</accession>
<feature type="transmembrane region" description="Helical" evidence="2">
    <location>
        <begin position="101"/>
        <end position="120"/>
    </location>
</feature>
<evidence type="ECO:0000256" key="1">
    <source>
        <dbReference type="SAM" id="Coils"/>
    </source>
</evidence>
<evidence type="ECO:0000313" key="3">
    <source>
        <dbReference type="EMBL" id="RWS24539.1"/>
    </source>
</evidence>
<reference evidence="3 4" key="1">
    <citation type="journal article" date="2018" name="Gigascience">
        <title>Genomes of trombidid mites reveal novel predicted allergens and laterally-transferred genes associated with secondary metabolism.</title>
        <authorList>
            <person name="Dong X."/>
            <person name="Chaisiri K."/>
            <person name="Xia D."/>
            <person name="Armstrong S.D."/>
            <person name="Fang Y."/>
            <person name="Donnelly M.J."/>
            <person name="Kadowaki T."/>
            <person name="McGarry J.W."/>
            <person name="Darby A.C."/>
            <person name="Makepeace B.L."/>
        </authorList>
    </citation>
    <scope>NUCLEOTIDE SEQUENCE [LARGE SCALE GENOMIC DNA]</scope>
    <source>
        <strain evidence="3">UoL-UT</strain>
    </source>
</reference>
<feature type="coiled-coil region" evidence="1">
    <location>
        <begin position="57"/>
        <end position="87"/>
    </location>
</feature>
<protein>
    <submittedName>
        <fullName evidence="3">Putative lysosomal cobalamin transporter-like protein</fullName>
    </submittedName>
</protein>
<dbReference type="STRING" id="299467.A0A443SAG3"/>
<dbReference type="InterPro" id="IPR050854">
    <property type="entry name" value="LMBD1_LysCbl_Transport"/>
</dbReference>
<feature type="non-terminal residue" evidence="3">
    <location>
        <position position="1"/>
    </location>
</feature>
<dbReference type="GO" id="GO:0005774">
    <property type="term" value="C:vacuolar membrane"/>
    <property type="evidence" value="ECO:0007669"/>
    <property type="project" value="TreeGrafter"/>
</dbReference>
<feature type="transmembrane region" description="Helical" evidence="2">
    <location>
        <begin position="287"/>
        <end position="308"/>
    </location>
</feature>
<keyword evidence="1" id="KW-0175">Coiled coil</keyword>
<dbReference type="AlphaFoldDB" id="A0A443SAG3"/>
<gene>
    <name evidence="3" type="ORF">B4U80_02931</name>
</gene>
<evidence type="ECO:0000256" key="2">
    <source>
        <dbReference type="SAM" id="Phobius"/>
    </source>
</evidence>
<dbReference type="GO" id="GO:0072665">
    <property type="term" value="P:protein localization to vacuole"/>
    <property type="evidence" value="ECO:0007669"/>
    <property type="project" value="TreeGrafter"/>
</dbReference>
<comment type="caution">
    <text evidence="3">The sequence shown here is derived from an EMBL/GenBank/DDBJ whole genome shotgun (WGS) entry which is preliminary data.</text>
</comment>
<name>A0A443SAG3_9ACAR</name>